<proteinExistence type="predicted"/>
<dbReference type="AlphaFoldDB" id="A0A0F9H237"/>
<sequence length="163" mass="17389">MAVTRQGPTYLLQGQGTCPTRLPDPNRPGEYLRVSPFFYDQEEIAETDLTVEILKLPAGKIEIYPTLSRLKADQMVATADLSLGHAAYSDPGLSPSPQTVAANLVKWASALDVGGGVIDAAFVGSDPQVFNSVAGVLVKALIATANIDLDDEVQGWVAWRFAS</sequence>
<protein>
    <submittedName>
        <fullName evidence="1">Uncharacterized protein</fullName>
    </submittedName>
</protein>
<reference evidence="1" key="1">
    <citation type="journal article" date="2015" name="Nature">
        <title>Complex archaea that bridge the gap between prokaryotes and eukaryotes.</title>
        <authorList>
            <person name="Spang A."/>
            <person name="Saw J.H."/>
            <person name="Jorgensen S.L."/>
            <person name="Zaremba-Niedzwiedzka K."/>
            <person name="Martijn J."/>
            <person name="Lind A.E."/>
            <person name="van Eijk R."/>
            <person name="Schleper C."/>
            <person name="Guy L."/>
            <person name="Ettema T.J."/>
        </authorList>
    </citation>
    <scope>NUCLEOTIDE SEQUENCE</scope>
</reference>
<dbReference type="EMBL" id="LAZR01018268">
    <property type="protein sequence ID" value="KKL97036.1"/>
    <property type="molecule type" value="Genomic_DNA"/>
</dbReference>
<comment type="caution">
    <text evidence="1">The sequence shown here is derived from an EMBL/GenBank/DDBJ whole genome shotgun (WGS) entry which is preliminary data.</text>
</comment>
<gene>
    <name evidence="1" type="ORF">LCGC14_1838480</name>
</gene>
<accession>A0A0F9H237</accession>
<name>A0A0F9H237_9ZZZZ</name>
<organism evidence="1">
    <name type="scientific">marine sediment metagenome</name>
    <dbReference type="NCBI Taxonomy" id="412755"/>
    <lineage>
        <taxon>unclassified sequences</taxon>
        <taxon>metagenomes</taxon>
        <taxon>ecological metagenomes</taxon>
    </lineage>
</organism>
<evidence type="ECO:0000313" key="1">
    <source>
        <dbReference type="EMBL" id="KKL97036.1"/>
    </source>
</evidence>